<evidence type="ECO:0000256" key="1">
    <source>
        <dbReference type="ARBA" id="ARBA00004651"/>
    </source>
</evidence>
<feature type="transmembrane region" description="Helical" evidence="6">
    <location>
        <begin position="7"/>
        <end position="34"/>
    </location>
</feature>
<proteinExistence type="predicted"/>
<organism evidence="7 8">
    <name type="scientific">Candidatus Campylobacter infans</name>
    <dbReference type="NCBI Taxonomy" id="2561898"/>
    <lineage>
        <taxon>Bacteria</taxon>
        <taxon>Pseudomonadati</taxon>
        <taxon>Campylobacterota</taxon>
        <taxon>Epsilonproteobacteria</taxon>
        <taxon>Campylobacterales</taxon>
        <taxon>Campylobacteraceae</taxon>
        <taxon>Campylobacter</taxon>
    </lineage>
</organism>
<sequence length="351" mass="40115">MQLYTKYIAWVYCKTFFIVFIALELFFVGIGLLTNLDNIPKSANLALLYMLYSSGVAIKYILPLSIVLASIISVINFIRNNELVSFLALGLNKSLVFRPILVISILIILVYIVLQSTPLAYANDLQKTLTNKESINYKSNFLKDDNKMIYFITSSKDDKKVIAPYIFEFDNGVLRRKVAGHEARFNGKEWILDYAFGLKLPQNITLGQEGLLREKIFNYKFLKGFNPQVVYNLQDTNSEYSVFDALKSIEALKTKDLNTTQIRASLYFTIFFPFFAPFMSLIMYYYMPIISRFSSLSITGFLCVLATLCMWGVLFALWRFGQNGVILPEIAVILPVMLLGAFGAYKYKLAK</sequence>
<evidence type="ECO:0000256" key="3">
    <source>
        <dbReference type="ARBA" id="ARBA00022692"/>
    </source>
</evidence>
<dbReference type="GO" id="GO:0015920">
    <property type="term" value="P:lipopolysaccharide transport"/>
    <property type="evidence" value="ECO:0007669"/>
    <property type="project" value="TreeGrafter"/>
</dbReference>
<dbReference type="Pfam" id="PF03739">
    <property type="entry name" value="LptF_LptG"/>
    <property type="match status" value="1"/>
</dbReference>
<evidence type="ECO:0000256" key="5">
    <source>
        <dbReference type="ARBA" id="ARBA00023136"/>
    </source>
</evidence>
<dbReference type="Proteomes" id="UP000509414">
    <property type="component" value="Chromosome"/>
</dbReference>
<keyword evidence="3 6" id="KW-0812">Transmembrane</keyword>
<reference evidence="7 8" key="1">
    <citation type="submission" date="2020-02" db="EMBL/GenBank/DDBJ databases">
        <title>Complete genome sequence of the novel Campylobacter species Candidatus Campylobacter infans.</title>
        <authorList>
            <person name="Duim B."/>
            <person name="Zomer A."/>
            <person name="van der Graaf L."/>
            <person name="Wagenaar J."/>
        </authorList>
    </citation>
    <scope>NUCLEOTIDE SEQUENCE [LARGE SCALE GENOMIC DNA]</scope>
    <source>
        <strain evidence="7 8">19S00001</strain>
    </source>
</reference>
<evidence type="ECO:0000256" key="2">
    <source>
        <dbReference type="ARBA" id="ARBA00022475"/>
    </source>
</evidence>
<comment type="subcellular location">
    <subcellularLocation>
        <location evidence="1">Cell membrane</location>
        <topology evidence="1">Multi-pass membrane protein</topology>
    </subcellularLocation>
</comment>
<name>A0A7H9CK97_9BACT</name>
<dbReference type="InterPro" id="IPR005495">
    <property type="entry name" value="LptG/LptF_permease"/>
</dbReference>
<accession>A0A7H9CK97</accession>
<dbReference type="RefSeq" id="WP_178695978.1">
    <property type="nucleotide sequence ID" value="NZ_CP049075.1"/>
</dbReference>
<gene>
    <name evidence="7" type="primary">lptG</name>
    <name evidence="7" type="ORF">CINF_1596</name>
</gene>
<dbReference type="PANTHER" id="PTHR33529:SF6">
    <property type="entry name" value="YJGP_YJGQ FAMILY PERMEASE"/>
    <property type="match status" value="1"/>
</dbReference>
<feature type="transmembrane region" description="Helical" evidence="6">
    <location>
        <begin position="326"/>
        <end position="345"/>
    </location>
</feature>
<dbReference type="EMBL" id="CP049075">
    <property type="protein sequence ID" value="QLI06071.1"/>
    <property type="molecule type" value="Genomic_DNA"/>
</dbReference>
<keyword evidence="4 6" id="KW-1133">Transmembrane helix</keyword>
<keyword evidence="5 6" id="KW-0472">Membrane</keyword>
<keyword evidence="8" id="KW-1185">Reference proteome</keyword>
<dbReference type="GO" id="GO:0043190">
    <property type="term" value="C:ATP-binding cassette (ABC) transporter complex"/>
    <property type="evidence" value="ECO:0007669"/>
    <property type="project" value="TreeGrafter"/>
</dbReference>
<feature type="transmembrane region" description="Helical" evidence="6">
    <location>
        <begin position="46"/>
        <end position="75"/>
    </location>
</feature>
<dbReference type="KEGG" id="cinf:CINF_1596"/>
<evidence type="ECO:0000256" key="4">
    <source>
        <dbReference type="ARBA" id="ARBA00022989"/>
    </source>
</evidence>
<protein>
    <submittedName>
        <fullName evidence="7">Lipooligosaccharide transport system, ABC transporter permease component LptG</fullName>
    </submittedName>
</protein>
<feature type="transmembrane region" description="Helical" evidence="6">
    <location>
        <begin position="266"/>
        <end position="286"/>
    </location>
</feature>
<keyword evidence="2" id="KW-1003">Cell membrane</keyword>
<dbReference type="PANTHER" id="PTHR33529">
    <property type="entry name" value="SLR0882 PROTEIN-RELATED"/>
    <property type="match status" value="1"/>
</dbReference>
<feature type="transmembrane region" description="Helical" evidence="6">
    <location>
        <begin position="298"/>
        <end position="320"/>
    </location>
</feature>
<evidence type="ECO:0000256" key="6">
    <source>
        <dbReference type="SAM" id="Phobius"/>
    </source>
</evidence>
<dbReference type="AlphaFoldDB" id="A0A7H9CK97"/>
<feature type="transmembrane region" description="Helical" evidence="6">
    <location>
        <begin position="95"/>
        <end position="114"/>
    </location>
</feature>
<evidence type="ECO:0000313" key="8">
    <source>
        <dbReference type="Proteomes" id="UP000509414"/>
    </source>
</evidence>
<evidence type="ECO:0000313" key="7">
    <source>
        <dbReference type="EMBL" id="QLI06071.1"/>
    </source>
</evidence>